<organism evidence="2 3">
    <name type="scientific">Novipirellula caenicola</name>
    <dbReference type="NCBI Taxonomy" id="1536901"/>
    <lineage>
        <taxon>Bacteria</taxon>
        <taxon>Pseudomonadati</taxon>
        <taxon>Planctomycetota</taxon>
        <taxon>Planctomycetia</taxon>
        <taxon>Pirellulales</taxon>
        <taxon>Pirellulaceae</taxon>
        <taxon>Novipirellula</taxon>
    </lineage>
</organism>
<dbReference type="Proteomes" id="UP001416858">
    <property type="component" value="Unassembled WGS sequence"/>
</dbReference>
<evidence type="ECO:0000313" key="3">
    <source>
        <dbReference type="Proteomes" id="UP001416858"/>
    </source>
</evidence>
<keyword evidence="1" id="KW-1133">Transmembrane helix</keyword>
<dbReference type="EMBL" id="BAABRO010000018">
    <property type="protein sequence ID" value="GAA5509955.1"/>
    <property type="molecule type" value="Genomic_DNA"/>
</dbReference>
<feature type="transmembrane region" description="Helical" evidence="1">
    <location>
        <begin position="30"/>
        <end position="53"/>
    </location>
</feature>
<protein>
    <submittedName>
        <fullName evidence="2">Uncharacterized protein</fullName>
    </submittedName>
</protein>
<name>A0ABP9VXU2_9BACT</name>
<sequence>MYLEYDHRFKDCPCLNHTQFRRKRMHLKHLHYRSFTAWIAVFGVCALVASPAVAAANCCCRSAGQDSPGVTCCMADSSTATQRLGCDAKVGSQGATCCGIFGVTFCSVSISGGTAEAGQGCSHCECAACDGTAAIWHVTPVSVVRNQPDVPLADAMMAAELPFGNLWSKSVTTSRSDGPVVFLLAQDQCALLCRWRK</sequence>
<proteinExistence type="predicted"/>
<reference evidence="2 3" key="1">
    <citation type="submission" date="2024-02" db="EMBL/GenBank/DDBJ databases">
        <title>Rhodopirellula caenicola NBRC 110016.</title>
        <authorList>
            <person name="Ichikawa N."/>
            <person name="Katano-Makiyama Y."/>
            <person name="Hidaka K."/>
        </authorList>
    </citation>
    <scope>NUCLEOTIDE SEQUENCE [LARGE SCALE GENOMIC DNA]</scope>
    <source>
        <strain evidence="2 3">NBRC 110016</strain>
    </source>
</reference>
<evidence type="ECO:0000313" key="2">
    <source>
        <dbReference type="EMBL" id="GAA5509955.1"/>
    </source>
</evidence>
<accession>A0ABP9VXU2</accession>
<keyword evidence="1" id="KW-0472">Membrane</keyword>
<evidence type="ECO:0000256" key="1">
    <source>
        <dbReference type="SAM" id="Phobius"/>
    </source>
</evidence>
<keyword evidence="3" id="KW-1185">Reference proteome</keyword>
<keyword evidence="1" id="KW-0812">Transmembrane</keyword>
<comment type="caution">
    <text evidence="2">The sequence shown here is derived from an EMBL/GenBank/DDBJ whole genome shotgun (WGS) entry which is preliminary data.</text>
</comment>
<gene>
    <name evidence="2" type="ORF">Rcae01_05460</name>
</gene>